<comment type="caution">
    <text evidence="2">The sequence shown here is derived from an EMBL/GenBank/DDBJ whole genome shotgun (WGS) entry which is preliminary data.</text>
</comment>
<sequence length="864" mass="90999">MDEMDYTMQASVHPVPLPGWWVNGPQIRGQGRCPYRSGLMEGAASGTQTGDSEGGSLVGTTEGAGGSGGSQPNHGQSSTTTSNRHQQSTLPHPPPHLPPASTLHHSFFLHAGYSDNSLPLPQQQNYYFLPPIQIQQIPGSHGPTPPSFPRHPSDPSPPTSHSANRGYDPVHAASNSNHAMNNQNRTSQESGHGNSGNAGNNMNNPGGNRQDGHPSTGHAHHYGGNGTNSNNNSNANNGNVTAPTTGVSTSSVSVGNTVTSGTGTNTWFPAQSTTASWPLPSLAFQAQPSVPYFPPPGSMAELYGMNGGSSGNSGRGPGAQSTANPVSSAHADTLMGNTETQGGSSAATAATATPRVGGLDSGPIQAGWTPQQGPSRSAFPPGPPPPPPPPPPPGLSSIEAGYLDRFTSSHNHPTFSNINPLSQILPDPGHWGSRHTSHATSVNNSNQHHTNGPPPGHRRQPSHQSSQPVLPATTTSTTTGSHIRLPAPDPRSRLAPYRPSSMSIPTEGDNDLFHVLQLPQGPPNPPGPQASASSAHRPSRQRSGSGLTNTAAPLPDNQSRTGSATTSASAPTSVSVSNTGPPFVGHSTSFSRGPAYPETRTEMRDFLVRALHRSESLSDDDMDFPDEIPTRRLVDEERAAQLLRARQVARGQSTKKVASRKAIESLEPVNVADLPETDRSSTSYFVKWPNSMRDIVAPGHGKQRIDDRLLRKIQATRDEGPDTAPCTSDSHRRERLHKAANAHRVKESVSFPPSSLPASDGDNAYRSADTSQMSSTPQQPPAPSYTSEPAPPWMQHGEASFAFEPSNRDPAFPNQIPGTRGPAQGQPPVLAQRDQPLASTYPGETPFPGSSTFPLPGAGRQWPE</sequence>
<gene>
    <name evidence="2" type="ORF">B0T23DRAFT_402795</name>
</gene>
<evidence type="ECO:0000313" key="3">
    <source>
        <dbReference type="Proteomes" id="UP001285908"/>
    </source>
</evidence>
<feature type="compositionally biased region" description="Basic residues" evidence="1">
    <location>
        <begin position="733"/>
        <end position="743"/>
    </location>
</feature>
<feature type="region of interest" description="Disordered" evidence="1">
    <location>
        <begin position="303"/>
        <end position="399"/>
    </location>
</feature>
<feature type="compositionally biased region" description="Pro residues" evidence="1">
    <location>
        <begin position="380"/>
        <end position="394"/>
    </location>
</feature>
<feature type="compositionally biased region" description="Polar residues" evidence="1">
    <location>
        <begin position="541"/>
        <end position="551"/>
    </location>
</feature>
<feature type="region of interest" description="Disordered" evidence="1">
    <location>
        <begin position="426"/>
        <end position="597"/>
    </location>
</feature>
<feature type="compositionally biased region" description="Polar residues" evidence="1">
    <location>
        <begin position="438"/>
        <end position="450"/>
    </location>
</feature>
<dbReference type="EMBL" id="JAULSX010000002">
    <property type="protein sequence ID" value="KAK3497704.1"/>
    <property type="molecule type" value="Genomic_DNA"/>
</dbReference>
<dbReference type="RefSeq" id="XP_062695968.1">
    <property type="nucleotide sequence ID" value="XM_062838712.1"/>
</dbReference>
<protein>
    <submittedName>
        <fullName evidence="2">Uncharacterized protein</fullName>
    </submittedName>
</protein>
<dbReference type="Proteomes" id="UP001285908">
    <property type="component" value="Unassembled WGS sequence"/>
</dbReference>
<feature type="compositionally biased region" description="Polar residues" evidence="1">
    <location>
        <begin position="335"/>
        <end position="345"/>
    </location>
</feature>
<organism evidence="2 3">
    <name type="scientific">Neurospora hispaniola</name>
    <dbReference type="NCBI Taxonomy" id="588809"/>
    <lineage>
        <taxon>Eukaryota</taxon>
        <taxon>Fungi</taxon>
        <taxon>Dikarya</taxon>
        <taxon>Ascomycota</taxon>
        <taxon>Pezizomycotina</taxon>
        <taxon>Sordariomycetes</taxon>
        <taxon>Sordariomycetidae</taxon>
        <taxon>Sordariales</taxon>
        <taxon>Sordariaceae</taxon>
        <taxon>Neurospora</taxon>
    </lineage>
</organism>
<accession>A0AAJ0IDF2</accession>
<feature type="compositionally biased region" description="Low complexity" evidence="1">
    <location>
        <begin position="227"/>
        <end position="265"/>
    </location>
</feature>
<reference evidence="2 3" key="1">
    <citation type="journal article" date="2023" name="Mol. Phylogenet. Evol.">
        <title>Genome-scale phylogeny and comparative genomics of the fungal order Sordariales.</title>
        <authorList>
            <person name="Hensen N."/>
            <person name="Bonometti L."/>
            <person name="Westerberg I."/>
            <person name="Brannstrom I.O."/>
            <person name="Guillou S."/>
            <person name="Cros-Aarteil S."/>
            <person name="Calhoun S."/>
            <person name="Haridas S."/>
            <person name="Kuo A."/>
            <person name="Mondo S."/>
            <person name="Pangilinan J."/>
            <person name="Riley R."/>
            <person name="LaButti K."/>
            <person name="Andreopoulos B."/>
            <person name="Lipzen A."/>
            <person name="Chen C."/>
            <person name="Yan M."/>
            <person name="Daum C."/>
            <person name="Ng V."/>
            <person name="Clum A."/>
            <person name="Steindorff A."/>
            <person name="Ohm R.A."/>
            <person name="Martin F."/>
            <person name="Silar P."/>
            <person name="Natvig D.O."/>
            <person name="Lalanne C."/>
            <person name="Gautier V."/>
            <person name="Ament-Velasquez S.L."/>
            <person name="Kruys A."/>
            <person name="Hutchinson M.I."/>
            <person name="Powell A.J."/>
            <person name="Barry K."/>
            <person name="Miller A.N."/>
            <person name="Grigoriev I.V."/>
            <person name="Debuchy R."/>
            <person name="Gladieux P."/>
            <person name="Hiltunen Thoren M."/>
            <person name="Johannesson H."/>
        </authorList>
    </citation>
    <scope>NUCLEOTIDE SEQUENCE [LARGE SCALE GENOMIC DNA]</scope>
    <source>
        <strain evidence="2 3">FGSC 10403</strain>
    </source>
</reference>
<feature type="compositionally biased region" description="Gly residues" evidence="1">
    <location>
        <begin position="305"/>
        <end position="317"/>
    </location>
</feature>
<feature type="compositionally biased region" description="Low complexity" evidence="1">
    <location>
        <begin position="171"/>
        <end position="184"/>
    </location>
</feature>
<dbReference type="AlphaFoldDB" id="A0AAJ0IDF2"/>
<feature type="compositionally biased region" description="Low complexity" evidence="1">
    <location>
        <begin position="191"/>
        <end position="208"/>
    </location>
</feature>
<feature type="compositionally biased region" description="Polar residues" evidence="1">
    <location>
        <begin position="768"/>
        <end position="777"/>
    </location>
</feature>
<dbReference type="GeneID" id="87876334"/>
<feature type="region of interest" description="Disordered" evidence="1">
    <location>
        <begin position="38"/>
        <end position="102"/>
    </location>
</feature>
<proteinExistence type="predicted"/>
<evidence type="ECO:0000256" key="1">
    <source>
        <dbReference type="SAM" id="MobiDB-lite"/>
    </source>
</evidence>
<evidence type="ECO:0000313" key="2">
    <source>
        <dbReference type="EMBL" id="KAK3497704.1"/>
    </source>
</evidence>
<feature type="compositionally biased region" description="Low complexity" evidence="1">
    <location>
        <begin position="559"/>
        <end position="579"/>
    </location>
</feature>
<feature type="region of interest" description="Disordered" evidence="1">
    <location>
        <begin position="134"/>
        <end position="265"/>
    </location>
</feature>
<keyword evidence="3" id="KW-1185">Reference proteome</keyword>
<feature type="region of interest" description="Disordered" evidence="1">
    <location>
        <begin position="714"/>
        <end position="864"/>
    </location>
</feature>
<name>A0AAJ0IDF2_9PEZI</name>
<feature type="compositionally biased region" description="Pro residues" evidence="1">
    <location>
        <begin position="143"/>
        <end position="158"/>
    </location>
</feature>
<feature type="compositionally biased region" description="Gly residues" evidence="1">
    <location>
        <begin position="52"/>
        <end position="69"/>
    </location>
</feature>